<organism evidence="3 4">
    <name type="scientific">Steinernema glaseri</name>
    <dbReference type="NCBI Taxonomy" id="37863"/>
    <lineage>
        <taxon>Eukaryota</taxon>
        <taxon>Metazoa</taxon>
        <taxon>Ecdysozoa</taxon>
        <taxon>Nematoda</taxon>
        <taxon>Chromadorea</taxon>
        <taxon>Rhabditida</taxon>
        <taxon>Tylenchina</taxon>
        <taxon>Panagrolaimomorpha</taxon>
        <taxon>Strongyloidoidea</taxon>
        <taxon>Steinernematidae</taxon>
        <taxon>Steinernema</taxon>
    </lineage>
</organism>
<sequence length="115" mass="12657">MSSSLICQLIRLAPLPLITVSFPISSLLVIQTPTAAERLIARRQTQLTTRRPAAAVQRSDPMRKRPSVSNPERRQDVFVQLLQALFDTSARHLASCRVVENGARRQGLVVVVSGA</sequence>
<keyword evidence="3" id="KW-1185">Reference proteome</keyword>
<protein>
    <submittedName>
        <fullName evidence="4">Secreted protein</fullName>
    </submittedName>
</protein>
<proteinExistence type="predicted"/>
<name>A0A1I7Z0G6_9BILA</name>
<reference evidence="4" key="1">
    <citation type="submission" date="2016-11" db="UniProtKB">
        <authorList>
            <consortium name="WormBaseParasite"/>
        </authorList>
    </citation>
    <scope>IDENTIFICATION</scope>
</reference>
<dbReference type="AlphaFoldDB" id="A0A1I7Z0G6"/>
<dbReference type="Proteomes" id="UP000095287">
    <property type="component" value="Unplaced"/>
</dbReference>
<feature type="signal peptide" evidence="2">
    <location>
        <begin position="1"/>
        <end position="21"/>
    </location>
</feature>
<feature type="chain" id="PRO_5009312805" evidence="2">
    <location>
        <begin position="22"/>
        <end position="115"/>
    </location>
</feature>
<feature type="region of interest" description="Disordered" evidence="1">
    <location>
        <begin position="45"/>
        <end position="71"/>
    </location>
</feature>
<evidence type="ECO:0000256" key="2">
    <source>
        <dbReference type="SAM" id="SignalP"/>
    </source>
</evidence>
<evidence type="ECO:0000313" key="4">
    <source>
        <dbReference type="WBParaSite" id="L893_g21537.t1"/>
    </source>
</evidence>
<accession>A0A1I7Z0G6</accession>
<evidence type="ECO:0000256" key="1">
    <source>
        <dbReference type="SAM" id="MobiDB-lite"/>
    </source>
</evidence>
<keyword evidence="2" id="KW-0732">Signal</keyword>
<dbReference type="WBParaSite" id="L893_g21537.t1">
    <property type="protein sequence ID" value="L893_g21537.t1"/>
    <property type="gene ID" value="L893_g21537"/>
</dbReference>
<evidence type="ECO:0000313" key="3">
    <source>
        <dbReference type="Proteomes" id="UP000095287"/>
    </source>
</evidence>